<reference evidence="2 3" key="1">
    <citation type="journal article" date="2016" name="Sci. Rep.">
        <title>The genome sequence of the outbreeding globe artichoke constructed de novo incorporating a phase-aware low-pass sequencing strategy of F1 progeny.</title>
        <authorList>
            <person name="Scaglione D."/>
            <person name="Reyes-Chin-Wo S."/>
            <person name="Acquadro A."/>
            <person name="Froenicke L."/>
            <person name="Portis E."/>
            <person name="Beitel C."/>
            <person name="Tirone M."/>
            <person name="Mauro R."/>
            <person name="Lo Monaco A."/>
            <person name="Mauromicale G."/>
            <person name="Faccioli P."/>
            <person name="Cattivelli L."/>
            <person name="Rieseberg L."/>
            <person name="Michelmore R."/>
            <person name="Lanteri S."/>
        </authorList>
    </citation>
    <scope>NUCLEOTIDE SEQUENCE [LARGE SCALE GENOMIC DNA]</scope>
    <source>
        <strain evidence="2">2C</strain>
    </source>
</reference>
<dbReference type="InterPro" id="IPR038376">
    <property type="entry name" value="ATP_synth_asu_C_sf"/>
</dbReference>
<evidence type="ECO:0000313" key="3">
    <source>
        <dbReference type="Proteomes" id="UP000243975"/>
    </source>
</evidence>
<dbReference type="EMBL" id="LEKV01004766">
    <property type="protein sequence ID" value="KVH93442.1"/>
    <property type="molecule type" value="Genomic_DNA"/>
</dbReference>
<protein>
    <submittedName>
        <fullName evidence="2">ATPase, F1/V1/A1 complex, alpha/beta subunit, C-terminal</fullName>
    </submittedName>
</protein>
<dbReference type="InterPro" id="IPR000793">
    <property type="entry name" value="ATP_synth_asu_C"/>
</dbReference>
<dbReference type="Proteomes" id="UP000243975">
    <property type="component" value="Unassembled WGS sequence"/>
</dbReference>
<gene>
    <name evidence="2" type="ORF">Ccrd_004496</name>
</gene>
<proteinExistence type="predicted"/>
<dbReference type="Gramene" id="KVH93442">
    <property type="protein sequence ID" value="KVH93442"/>
    <property type="gene ID" value="Ccrd_004496"/>
</dbReference>
<dbReference type="Gene3D" id="1.20.150.20">
    <property type="entry name" value="ATP synthase alpha/beta chain, C-terminal domain"/>
    <property type="match status" value="1"/>
</dbReference>
<comment type="caution">
    <text evidence="2">The sequence shown here is derived from an EMBL/GenBank/DDBJ whole genome shotgun (WGS) entry which is preliminary data.</text>
</comment>
<organism evidence="2 3">
    <name type="scientific">Cynara cardunculus var. scolymus</name>
    <name type="common">Globe artichoke</name>
    <name type="synonym">Cynara scolymus</name>
    <dbReference type="NCBI Taxonomy" id="59895"/>
    <lineage>
        <taxon>Eukaryota</taxon>
        <taxon>Viridiplantae</taxon>
        <taxon>Streptophyta</taxon>
        <taxon>Embryophyta</taxon>
        <taxon>Tracheophyta</taxon>
        <taxon>Spermatophyta</taxon>
        <taxon>Magnoliopsida</taxon>
        <taxon>eudicotyledons</taxon>
        <taxon>Gunneridae</taxon>
        <taxon>Pentapetalae</taxon>
        <taxon>asterids</taxon>
        <taxon>campanulids</taxon>
        <taxon>Asterales</taxon>
        <taxon>Asteraceae</taxon>
        <taxon>Carduoideae</taxon>
        <taxon>Cardueae</taxon>
        <taxon>Carduinae</taxon>
        <taxon>Cynara</taxon>
    </lineage>
</organism>
<dbReference type="AlphaFoldDB" id="A0A118JV38"/>
<name>A0A118JV38_CYNCS</name>
<keyword evidence="3" id="KW-1185">Reference proteome</keyword>
<dbReference type="STRING" id="59895.A0A118JV38"/>
<dbReference type="Pfam" id="PF00306">
    <property type="entry name" value="ATP-synt_ab_C"/>
    <property type="match status" value="1"/>
</dbReference>
<dbReference type="GO" id="GO:0015986">
    <property type="term" value="P:proton motive force-driven ATP synthesis"/>
    <property type="evidence" value="ECO:0007669"/>
    <property type="project" value="InterPro"/>
</dbReference>
<evidence type="ECO:0000259" key="1">
    <source>
        <dbReference type="Pfam" id="PF00306"/>
    </source>
</evidence>
<feature type="domain" description="ATP synthase alpha subunit C-terminal" evidence="1">
    <location>
        <begin position="173"/>
        <end position="208"/>
    </location>
</feature>
<evidence type="ECO:0000313" key="2">
    <source>
        <dbReference type="EMBL" id="KVH93442.1"/>
    </source>
</evidence>
<accession>A0A118JV38</accession>
<sequence>MQGLMLQLPERDLVMLPSHFPCFPQFSQLSSFEPPLHLVGSTLKQIHLLPLLHAPATKPAKPVRIMALTSCLTAPTPIIKDATETKPSVAPRTAAHSHCPLCEKSKSFSIDIGTCSCLDLSSGTAMCKPFCAAMKSSKRISPHGSLPQFSPPGVDVIQDLAGSLLVMNRTHIQVAGKLKLELAQFTELEAFAQFASDLDKATKNQLARVFFANRSEDESEDTVDSGDAVTKLSLGFGSVSSRFRGGPSFRSPFVSFSITADF</sequence>
<dbReference type="SUPFAM" id="SSF47917">
    <property type="entry name" value="C-terminal domain of alpha and beta subunits of F1 ATP synthase"/>
    <property type="match status" value="1"/>
</dbReference>